<dbReference type="SUPFAM" id="SSF69786">
    <property type="entry name" value="YggU-like"/>
    <property type="match status" value="1"/>
</dbReference>
<evidence type="ECO:0000313" key="3">
    <source>
        <dbReference type="EMBL" id="NDV87458.1"/>
    </source>
</evidence>
<name>A0A6L9MIF6_9HYPH</name>
<accession>A0A6L9MIF6</accession>
<dbReference type="EMBL" id="JAAAMJ010000008">
    <property type="protein sequence ID" value="NDV87458.1"/>
    <property type="molecule type" value="Genomic_DNA"/>
</dbReference>
<dbReference type="InterPro" id="IPR003746">
    <property type="entry name" value="DUF167"/>
</dbReference>
<comment type="caution">
    <text evidence="3">The sequence shown here is derived from an EMBL/GenBank/DDBJ whole genome shotgun (WGS) entry which is preliminary data.</text>
</comment>
<keyword evidence="4" id="KW-1185">Reference proteome</keyword>
<gene>
    <name evidence="3" type="ORF">GTW51_12185</name>
</gene>
<reference evidence="3 4" key="1">
    <citation type="submission" date="2020-01" db="EMBL/GenBank/DDBJ databases">
        <title>Genomes of bacteria type strains.</title>
        <authorList>
            <person name="Chen J."/>
            <person name="Zhu S."/>
            <person name="Chen J."/>
        </authorList>
    </citation>
    <scope>NUCLEOTIDE SEQUENCE [LARGE SCALE GENOMIC DNA]</scope>
    <source>
        <strain evidence="3 4">KCTC 52919</strain>
    </source>
</reference>
<evidence type="ECO:0000256" key="2">
    <source>
        <dbReference type="HAMAP-Rule" id="MF_00634"/>
    </source>
</evidence>
<dbReference type="Proteomes" id="UP000476332">
    <property type="component" value="Unassembled WGS sequence"/>
</dbReference>
<dbReference type="NCBIfam" id="TIGR00251">
    <property type="entry name" value="DUF167 family protein"/>
    <property type="match status" value="1"/>
</dbReference>
<dbReference type="PANTHER" id="PTHR13420">
    <property type="entry name" value="UPF0235 PROTEIN C15ORF40"/>
    <property type="match status" value="1"/>
</dbReference>
<dbReference type="InterPro" id="IPR036591">
    <property type="entry name" value="YggU-like_sf"/>
</dbReference>
<dbReference type="GO" id="GO:0005737">
    <property type="term" value="C:cytoplasm"/>
    <property type="evidence" value="ECO:0007669"/>
    <property type="project" value="TreeGrafter"/>
</dbReference>
<comment type="similarity">
    <text evidence="1 2">Belongs to the UPF0235 family.</text>
</comment>
<organism evidence="3 4">
    <name type="scientific">Aurantimonas aggregata</name>
    <dbReference type="NCBI Taxonomy" id="2047720"/>
    <lineage>
        <taxon>Bacteria</taxon>
        <taxon>Pseudomonadati</taxon>
        <taxon>Pseudomonadota</taxon>
        <taxon>Alphaproteobacteria</taxon>
        <taxon>Hyphomicrobiales</taxon>
        <taxon>Aurantimonadaceae</taxon>
        <taxon>Aurantimonas</taxon>
    </lineage>
</organism>
<dbReference type="PANTHER" id="PTHR13420:SF7">
    <property type="entry name" value="UPF0235 PROTEIN C15ORF40"/>
    <property type="match status" value="1"/>
</dbReference>
<sequence>MTAGFWRPVEGCVLVEVRLTPKSAADRIEGVVAASDGSLRLKARVRAVPEDGKANKAVEQLLAKALGVPKSAVSIVAGHAARSKTLRVDGDPASIGAALERLAE</sequence>
<protein>
    <recommendedName>
        <fullName evidence="2">UPF0235 protein GTW51_12185</fullName>
    </recommendedName>
</protein>
<dbReference type="Pfam" id="PF02594">
    <property type="entry name" value="DUF167"/>
    <property type="match status" value="1"/>
</dbReference>
<dbReference type="HAMAP" id="MF_00634">
    <property type="entry name" value="UPF0235"/>
    <property type="match status" value="1"/>
</dbReference>
<dbReference type="Gene3D" id="3.30.1200.10">
    <property type="entry name" value="YggU-like"/>
    <property type="match status" value="1"/>
</dbReference>
<dbReference type="RefSeq" id="WP_163044208.1">
    <property type="nucleotide sequence ID" value="NZ_JAAAMJ010000008.1"/>
</dbReference>
<dbReference type="AlphaFoldDB" id="A0A6L9MIF6"/>
<dbReference type="SMART" id="SM01152">
    <property type="entry name" value="DUF167"/>
    <property type="match status" value="1"/>
</dbReference>
<dbReference type="NCBIfam" id="NF002348">
    <property type="entry name" value="PRK01310.1"/>
    <property type="match status" value="1"/>
</dbReference>
<evidence type="ECO:0000256" key="1">
    <source>
        <dbReference type="ARBA" id="ARBA00010364"/>
    </source>
</evidence>
<proteinExistence type="inferred from homology"/>
<evidence type="ECO:0000313" key="4">
    <source>
        <dbReference type="Proteomes" id="UP000476332"/>
    </source>
</evidence>